<evidence type="ECO:0000313" key="3">
    <source>
        <dbReference type="Proteomes" id="UP000199031"/>
    </source>
</evidence>
<dbReference type="Pfam" id="PF10677">
    <property type="entry name" value="DUF2490"/>
    <property type="match status" value="1"/>
</dbReference>
<sequence length="237" mass="27541">MIYKASAFLLLLLASNSLLAQNNVLGGWNILNYNYSFNKKVFLYSEAQLRSQHIANDFYYHELKFGGGYNITDKSSAFIGLGNYETYTFPGNLKKPLTSNEFRIWEQFVISAYIDRIKFENRFRIEQRWINGDFSSRFRYRINPIIPLNHSKLTANTVYIPFYNEVFFTNKAPYFIRNRAFGGIGYQFTKSIALQAGFIRQFDYRKADDGSGKNFIQMMLVINGGHPGKEPQHSNTD</sequence>
<dbReference type="InterPro" id="IPR019619">
    <property type="entry name" value="DUF2490"/>
</dbReference>
<reference evidence="2 3" key="1">
    <citation type="submission" date="2016-10" db="EMBL/GenBank/DDBJ databases">
        <authorList>
            <person name="de Groot N.N."/>
        </authorList>
    </citation>
    <scope>NUCLEOTIDE SEQUENCE [LARGE SCALE GENOMIC DNA]</scope>
    <source>
        <strain evidence="2 3">DSM 28286</strain>
    </source>
</reference>
<keyword evidence="3" id="KW-1185">Reference proteome</keyword>
<dbReference type="EMBL" id="FOXQ01000001">
    <property type="protein sequence ID" value="SFP60527.1"/>
    <property type="molecule type" value="Genomic_DNA"/>
</dbReference>
<gene>
    <name evidence="2" type="ORF">SAMN05444277_101358</name>
</gene>
<dbReference type="STRING" id="1465490.SAMN05444277_101358"/>
<evidence type="ECO:0000313" key="2">
    <source>
        <dbReference type="EMBL" id="SFP60527.1"/>
    </source>
</evidence>
<organism evidence="2 3">
    <name type="scientific">Parafilimonas terrae</name>
    <dbReference type="NCBI Taxonomy" id="1465490"/>
    <lineage>
        <taxon>Bacteria</taxon>
        <taxon>Pseudomonadati</taxon>
        <taxon>Bacteroidota</taxon>
        <taxon>Chitinophagia</taxon>
        <taxon>Chitinophagales</taxon>
        <taxon>Chitinophagaceae</taxon>
        <taxon>Parafilimonas</taxon>
    </lineage>
</organism>
<accession>A0A1I5RQ51</accession>
<evidence type="ECO:0000256" key="1">
    <source>
        <dbReference type="SAM" id="SignalP"/>
    </source>
</evidence>
<name>A0A1I5RQ51_9BACT</name>
<feature type="signal peptide" evidence="1">
    <location>
        <begin position="1"/>
        <end position="20"/>
    </location>
</feature>
<dbReference type="Proteomes" id="UP000199031">
    <property type="component" value="Unassembled WGS sequence"/>
</dbReference>
<feature type="chain" id="PRO_5011482136" description="DUF2490 domain-containing protein" evidence="1">
    <location>
        <begin position="21"/>
        <end position="237"/>
    </location>
</feature>
<evidence type="ECO:0008006" key="4">
    <source>
        <dbReference type="Google" id="ProtNLM"/>
    </source>
</evidence>
<keyword evidence="1" id="KW-0732">Signal</keyword>
<dbReference type="AlphaFoldDB" id="A0A1I5RQ51"/>
<proteinExistence type="predicted"/>
<protein>
    <recommendedName>
        <fullName evidence="4">DUF2490 domain-containing protein</fullName>
    </recommendedName>
</protein>